<evidence type="ECO:0000313" key="2">
    <source>
        <dbReference type="Proteomes" id="UP000199444"/>
    </source>
</evidence>
<protein>
    <submittedName>
        <fullName evidence="1">Sporulation inhibitor A</fullName>
    </submittedName>
</protein>
<dbReference type="EMBL" id="FNKD01000001">
    <property type="protein sequence ID" value="SDQ06239.1"/>
    <property type="molecule type" value="Genomic_DNA"/>
</dbReference>
<organism evidence="1 2">
    <name type="scientific">Virgibacillus salinus</name>
    <dbReference type="NCBI Taxonomy" id="553311"/>
    <lineage>
        <taxon>Bacteria</taxon>
        <taxon>Bacillati</taxon>
        <taxon>Bacillota</taxon>
        <taxon>Bacilli</taxon>
        <taxon>Bacillales</taxon>
        <taxon>Bacillaceae</taxon>
        <taxon>Virgibacillus</taxon>
    </lineage>
</organism>
<reference evidence="1 2" key="1">
    <citation type="submission" date="2016-10" db="EMBL/GenBank/DDBJ databases">
        <authorList>
            <person name="de Groot N.N."/>
        </authorList>
    </citation>
    <scope>NUCLEOTIDE SEQUENCE [LARGE SCALE GENOMIC DNA]</scope>
    <source>
        <strain evidence="1 2">CGMCC 1.10449</strain>
    </source>
</reference>
<dbReference type="AlphaFoldDB" id="A0A1H0XTR7"/>
<name>A0A1H0XTR7_9BACI</name>
<dbReference type="Gene3D" id="1.10.287.1100">
    <property type="entry name" value="Sporulation inhibitor A"/>
    <property type="match status" value="1"/>
</dbReference>
<dbReference type="InterPro" id="IPR015064">
    <property type="entry name" value="Sda"/>
</dbReference>
<evidence type="ECO:0000313" key="1">
    <source>
        <dbReference type="EMBL" id="SDQ06239.1"/>
    </source>
</evidence>
<accession>A0A1H0XTR7</accession>
<dbReference type="Pfam" id="PF08970">
    <property type="entry name" value="Sda"/>
    <property type="match status" value="1"/>
</dbReference>
<proteinExistence type="predicted"/>
<dbReference type="SUPFAM" id="SSF100985">
    <property type="entry name" value="Sporulation inhibitor Sda"/>
    <property type="match status" value="1"/>
</dbReference>
<keyword evidence="2" id="KW-1185">Reference proteome</keyword>
<gene>
    <name evidence="1" type="ORF">SAMN05216231_0194</name>
</gene>
<sequence>MKVCCDKQNKKIPEDVEKMSAIKHLSNDLFIDSYFKAKSFNLESDFIYFLLNEITTRRIESRIN</sequence>
<dbReference type="InterPro" id="IPR036916">
    <property type="entry name" value="Sda_sf"/>
</dbReference>
<dbReference type="Proteomes" id="UP000199444">
    <property type="component" value="Unassembled WGS sequence"/>
</dbReference>